<dbReference type="InterPro" id="IPR051715">
    <property type="entry name" value="Intimin-Invasin_domain"/>
</dbReference>
<dbReference type="FunFam" id="2.40.160.160:FF:000001">
    <property type="entry name" value="Intimin-like inverse autotransporter SinH"/>
    <property type="match status" value="1"/>
</dbReference>
<dbReference type="PANTHER" id="PTHR39576:SF2">
    <property type="entry name" value="ATTACHING AND EFFACING PROTEIN HOMOLOG-RELATED"/>
    <property type="match status" value="1"/>
</dbReference>
<dbReference type="AlphaFoldDB" id="A0AAX2EQC9"/>
<dbReference type="EMBL" id="FOYJ01000003">
    <property type="protein sequence ID" value="SFR07422.1"/>
    <property type="molecule type" value="Genomic_DNA"/>
</dbReference>
<evidence type="ECO:0000256" key="1">
    <source>
        <dbReference type="ARBA" id="ARBA00004442"/>
    </source>
</evidence>
<dbReference type="Gene3D" id="2.60.40.10">
    <property type="entry name" value="Immunoglobulins"/>
    <property type="match status" value="5"/>
</dbReference>
<keyword evidence="3" id="KW-0677">Repeat</keyword>
<keyword evidence="4" id="KW-0732">Signal</keyword>
<accession>A0AAX2EQC9</accession>
<comment type="subcellular location">
    <subcellularLocation>
        <location evidence="1">Cell outer membrane</location>
    </subcellularLocation>
</comment>
<evidence type="ECO:0000313" key="7">
    <source>
        <dbReference type="EMBL" id="SFT68125.1"/>
    </source>
</evidence>
<dbReference type="PROSITE" id="PS51127">
    <property type="entry name" value="BIG1"/>
    <property type="match status" value="4"/>
</dbReference>
<dbReference type="InterPro" id="IPR003535">
    <property type="entry name" value="Intimin/invasin_bac"/>
</dbReference>
<feature type="chain" id="PRO_5043869712" evidence="4">
    <location>
        <begin position="27"/>
        <end position="917"/>
    </location>
</feature>
<dbReference type="RefSeq" id="WP_072439094.1">
    <property type="nucleotide sequence ID" value="NZ_FONC01000002.1"/>
</dbReference>
<evidence type="ECO:0000313" key="8">
    <source>
        <dbReference type="Proteomes" id="UP000198760"/>
    </source>
</evidence>
<dbReference type="GO" id="GO:0009279">
    <property type="term" value="C:cell outer membrane"/>
    <property type="evidence" value="ECO:0007669"/>
    <property type="project" value="UniProtKB-SubCell"/>
</dbReference>
<evidence type="ECO:0000256" key="4">
    <source>
        <dbReference type="SAM" id="SignalP"/>
    </source>
</evidence>
<dbReference type="Pfam" id="PF02369">
    <property type="entry name" value="Big_1"/>
    <property type="match status" value="5"/>
</dbReference>
<dbReference type="InterPro" id="IPR013783">
    <property type="entry name" value="Ig-like_fold"/>
</dbReference>
<evidence type="ECO:0000256" key="2">
    <source>
        <dbReference type="ARBA" id="ARBA00010116"/>
    </source>
</evidence>
<dbReference type="InterPro" id="IPR008964">
    <property type="entry name" value="Invasin/intimin_cell_adhesion"/>
</dbReference>
<dbReference type="PANTHER" id="PTHR39576">
    <property type="entry name" value="ATTACHING AND EFFACING PROTEIN HOMOLOG-RELATED-RELATED"/>
    <property type="match status" value="1"/>
</dbReference>
<dbReference type="InterPro" id="IPR003344">
    <property type="entry name" value="Big_1_dom"/>
</dbReference>
<feature type="domain" description="Big-1" evidence="5">
    <location>
        <begin position="628"/>
        <end position="719"/>
    </location>
</feature>
<dbReference type="Gene3D" id="2.40.160.160">
    <property type="entry name" value="Inverse autotransporter, beta-domain"/>
    <property type="match status" value="1"/>
</dbReference>
<organism evidence="6 9">
    <name type="scientific">Kosakonia radicincitans</name>
    <dbReference type="NCBI Taxonomy" id="283686"/>
    <lineage>
        <taxon>Bacteria</taxon>
        <taxon>Pseudomonadati</taxon>
        <taxon>Pseudomonadota</taxon>
        <taxon>Gammaproteobacteria</taxon>
        <taxon>Enterobacterales</taxon>
        <taxon>Enterobacteriaceae</taxon>
        <taxon>Kosakonia</taxon>
    </lineage>
</organism>
<feature type="signal peptide" evidence="4">
    <location>
        <begin position="1"/>
        <end position="26"/>
    </location>
</feature>
<proteinExistence type="inferred from homology"/>
<dbReference type="GO" id="GO:0007155">
    <property type="term" value="P:cell adhesion"/>
    <property type="evidence" value="ECO:0007669"/>
    <property type="project" value="InterPro"/>
</dbReference>
<gene>
    <name evidence="7" type="ORF">SAMN03159428_01614</name>
    <name evidence="6" type="ORF">SAMN03159514_01620</name>
</gene>
<protein>
    <submittedName>
        <fullName evidence="6">Ig-like domain (Group 1)</fullName>
    </submittedName>
</protein>
<dbReference type="SMART" id="SM00634">
    <property type="entry name" value="BID_1"/>
    <property type="match status" value="5"/>
</dbReference>
<dbReference type="Proteomes" id="UP000198760">
    <property type="component" value="Unassembled WGS sequence"/>
</dbReference>
<evidence type="ECO:0000313" key="9">
    <source>
        <dbReference type="Proteomes" id="UP000199173"/>
    </source>
</evidence>
<feature type="domain" description="Big-1" evidence="5">
    <location>
        <begin position="726"/>
        <end position="818"/>
    </location>
</feature>
<dbReference type="SUPFAM" id="SSF49373">
    <property type="entry name" value="Invasin/intimin cell-adhesion fragments"/>
    <property type="match status" value="5"/>
</dbReference>
<reference evidence="8 9" key="1">
    <citation type="submission" date="2016-10" db="EMBL/GenBank/DDBJ databases">
        <authorList>
            <person name="Varghese N."/>
            <person name="Submissions S."/>
        </authorList>
    </citation>
    <scope>NUCLEOTIDE SEQUENCE [LARGE SCALE GENOMIC DNA]</scope>
    <source>
        <strain evidence="7 8">NFIX06</strain>
        <strain evidence="6 9">NFIX08</strain>
    </source>
</reference>
<comment type="similarity">
    <text evidence="2">Belongs to the intimin/invasin family.</text>
</comment>
<evidence type="ECO:0000256" key="3">
    <source>
        <dbReference type="ARBA" id="ARBA00022737"/>
    </source>
</evidence>
<dbReference type="FunFam" id="2.60.40.10:FF:000182">
    <property type="entry name" value="Gamma intimin"/>
    <property type="match status" value="3"/>
</dbReference>
<comment type="caution">
    <text evidence="6">The sequence shown here is derived from an EMBL/GenBank/DDBJ whole genome shotgun (WGS) entry which is preliminary data.</text>
</comment>
<dbReference type="InterPro" id="IPR024519">
    <property type="entry name" value="IAT_beta"/>
</dbReference>
<dbReference type="Pfam" id="PF11924">
    <property type="entry name" value="IAT_beta"/>
    <property type="match status" value="1"/>
</dbReference>
<dbReference type="Proteomes" id="UP000199173">
    <property type="component" value="Unassembled WGS sequence"/>
</dbReference>
<name>A0AAX2EQC9_9ENTR</name>
<keyword evidence="8" id="KW-1185">Reference proteome</keyword>
<evidence type="ECO:0000259" key="5">
    <source>
        <dbReference type="PROSITE" id="PS51127"/>
    </source>
</evidence>
<feature type="domain" description="Big-1" evidence="5">
    <location>
        <begin position="432"/>
        <end position="523"/>
    </location>
</feature>
<dbReference type="InterPro" id="IPR038177">
    <property type="entry name" value="IAT_beta_sf"/>
</dbReference>
<evidence type="ECO:0000313" key="6">
    <source>
        <dbReference type="EMBL" id="SFR07422.1"/>
    </source>
</evidence>
<feature type="domain" description="Big-1" evidence="5">
    <location>
        <begin position="530"/>
        <end position="621"/>
    </location>
</feature>
<sequence>MDIKKTTSGLLILTQLLPVWHPLAHAALPTPSLTTDSQNNTENRFSVATMATGAALQADDQSGALKNPALGHFSGAANSEVQAWLSQFGTARVQLNVDTKGNLGNSALDFLLPLHDGPKNILFAQLGYRAPEGRQTGNLGLGWRTLYGSWMYGANLFLDNDFTGSNRRAGFGAEAWTDYLKLSANSYFGLTGWHQSRDFANYDERPADGWDIRAEAWLPDYPQLGGRLVYEQYRGSHVALADKNNRQNNPRAITAGLSWTPVPLLTTGVDYQTGSGISDTRFSLMLRYQPGVSLREQLNPDAVRIMRSLAGSRHDLVERNNAIVLDYRKQEMITLALPARQSGNAGETIALDAIVTAKYGVKRVEWDAPELLAAGGKINVTGTTTATVVLPPWQSGNNTWPIRAVAWDNQDNKSNRASTEVTVNPPVATIQGSDLIVTRDNALADGAAANAVKAKVTDGNGNPLAGQTVNFSASNGAKIVTRSGTTDADGVVETTLTSTLPGSAIVTASLASGTATSVKTTFTSSTSAMMNNMMVTRNNALADGNSANAVQVEVTDGNGNALAGESVTFTANKGAQVTTVTGTTGADGLAWATLTNTAAGTTTVTAALSNGTTTSVDTHFTPVISYIVSSMTVTRNNALADGSDKNSVRIVVTDNNGKPQAGQNVTITANNGAVASASTVTTDSNGAVTVDLTNIQDGPSTVTATLDNGTRRQVDVEFESRVARAQVNLMTTKDNALRDGVDQDEVEATVLDIKGNPIAGVNITFKTQDTLSQVLGTQATTNANGKARTEVVSLAAIKNTVIASLDNGNEATSPVNFLMLQSMFRMITDYSPANGVDQNVFAVKLIRPDNGQPVAGQTLTLSTTDPMTLSTTQTTTDANGTATISATSTVASGTAGFSVRVSNVACCSITYDGIHFN</sequence>
<dbReference type="PRINTS" id="PR01369">
    <property type="entry name" value="INTIMIN"/>
</dbReference>
<dbReference type="EMBL" id="FPAV01000003">
    <property type="protein sequence ID" value="SFT68125.1"/>
    <property type="molecule type" value="Genomic_DNA"/>
</dbReference>